<name>A0A5C5YTT5_9BACT</name>
<keyword evidence="5" id="KW-0378">Hydrolase</keyword>
<gene>
    <name evidence="9" type="ORF">Pla123a_11860</name>
</gene>
<dbReference type="NCBIfam" id="TIGR04178">
    <property type="entry name" value="exo_archaeo"/>
    <property type="match status" value="1"/>
</dbReference>
<feature type="transmembrane region" description="Helical" evidence="8">
    <location>
        <begin position="31"/>
        <end position="50"/>
    </location>
</feature>
<evidence type="ECO:0000256" key="7">
    <source>
        <dbReference type="ARBA" id="ARBA00023136"/>
    </source>
</evidence>
<feature type="transmembrane region" description="Helical" evidence="8">
    <location>
        <begin position="201"/>
        <end position="223"/>
    </location>
</feature>
<feature type="transmembrane region" description="Helical" evidence="8">
    <location>
        <begin position="177"/>
        <end position="194"/>
    </location>
</feature>
<evidence type="ECO:0000256" key="8">
    <source>
        <dbReference type="SAM" id="Phobius"/>
    </source>
</evidence>
<evidence type="ECO:0000256" key="2">
    <source>
        <dbReference type="ARBA" id="ARBA00022475"/>
    </source>
</evidence>
<evidence type="ECO:0000256" key="5">
    <source>
        <dbReference type="ARBA" id="ARBA00022801"/>
    </source>
</evidence>
<comment type="caution">
    <text evidence="9">The sequence shown here is derived from an EMBL/GenBank/DDBJ whole genome shotgun (WGS) entry which is preliminary data.</text>
</comment>
<keyword evidence="10" id="KW-1185">Reference proteome</keyword>
<evidence type="ECO:0000313" key="9">
    <source>
        <dbReference type="EMBL" id="TWT78395.1"/>
    </source>
</evidence>
<dbReference type="GO" id="GO:0005886">
    <property type="term" value="C:plasma membrane"/>
    <property type="evidence" value="ECO:0007669"/>
    <property type="project" value="UniProtKB-SubCell"/>
</dbReference>
<dbReference type="GO" id="GO:0008233">
    <property type="term" value="F:peptidase activity"/>
    <property type="evidence" value="ECO:0007669"/>
    <property type="project" value="UniProtKB-KW"/>
</dbReference>
<dbReference type="NCBIfam" id="NF033780">
    <property type="entry name" value="exosort_XrtU_C"/>
    <property type="match status" value="1"/>
</dbReference>
<evidence type="ECO:0000313" key="10">
    <source>
        <dbReference type="Proteomes" id="UP000318478"/>
    </source>
</evidence>
<accession>A0A5C5YTT5</accession>
<evidence type="ECO:0000256" key="1">
    <source>
        <dbReference type="ARBA" id="ARBA00004651"/>
    </source>
</evidence>
<dbReference type="GO" id="GO:0006508">
    <property type="term" value="P:proteolysis"/>
    <property type="evidence" value="ECO:0007669"/>
    <property type="project" value="UniProtKB-KW"/>
</dbReference>
<protein>
    <submittedName>
        <fullName evidence="9">Transmembrane exosortase</fullName>
    </submittedName>
</protein>
<feature type="transmembrane region" description="Helical" evidence="8">
    <location>
        <begin position="109"/>
        <end position="126"/>
    </location>
</feature>
<feature type="transmembrane region" description="Helical" evidence="8">
    <location>
        <begin position="62"/>
        <end position="79"/>
    </location>
</feature>
<dbReference type="Proteomes" id="UP000318478">
    <property type="component" value="Unassembled WGS sequence"/>
</dbReference>
<evidence type="ECO:0000256" key="6">
    <source>
        <dbReference type="ARBA" id="ARBA00022989"/>
    </source>
</evidence>
<dbReference type="Pfam" id="PF09721">
    <property type="entry name" value="Exosortase_EpsH"/>
    <property type="match status" value="1"/>
</dbReference>
<reference evidence="9 10" key="1">
    <citation type="submission" date="2019-02" db="EMBL/GenBank/DDBJ databases">
        <title>Deep-cultivation of Planctomycetes and their phenomic and genomic characterization uncovers novel biology.</title>
        <authorList>
            <person name="Wiegand S."/>
            <person name="Jogler M."/>
            <person name="Boedeker C."/>
            <person name="Pinto D."/>
            <person name="Vollmers J."/>
            <person name="Rivas-Marin E."/>
            <person name="Kohn T."/>
            <person name="Peeters S.H."/>
            <person name="Heuer A."/>
            <person name="Rast P."/>
            <person name="Oberbeckmann S."/>
            <person name="Bunk B."/>
            <person name="Jeske O."/>
            <person name="Meyerdierks A."/>
            <person name="Storesund J.E."/>
            <person name="Kallscheuer N."/>
            <person name="Luecker S."/>
            <person name="Lage O.M."/>
            <person name="Pohl T."/>
            <person name="Merkel B.J."/>
            <person name="Hornburger P."/>
            <person name="Mueller R.-W."/>
            <person name="Bruemmer F."/>
            <person name="Labrenz M."/>
            <person name="Spormann A.M."/>
            <person name="Op Den Camp H."/>
            <person name="Overmann J."/>
            <person name="Amann R."/>
            <person name="Jetten M.S.M."/>
            <person name="Mascher T."/>
            <person name="Medema M.H."/>
            <person name="Devos D.P."/>
            <person name="Kaster A.-K."/>
            <person name="Ovreas L."/>
            <person name="Rohde M."/>
            <person name="Galperin M.Y."/>
            <person name="Jogler C."/>
        </authorList>
    </citation>
    <scope>NUCLEOTIDE SEQUENCE [LARGE SCALE GENOMIC DNA]</scope>
    <source>
        <strain evidence="9 10">Pla123a</strain>
    </source>
</reference>
<organism evidence="9 10">
    <name type="scientific">Posidoniimonas polymericola</name>
    <dbReference type="NCBI Taxonomy" id="2528002"/>
    <lineage>
        <taxon>Bacteria</taxon>
        <taxon>Pseudomonadati</taxon>
        <taxon>Planctomycetota</taxon>
        <taxon>Planctomycetia</taxon>
        <taxon>Pirellulales</taxon>
        <taxon>Lacipirellulaceae</taxon>
        <taxon>Posidoniimonas</taxon>
    </lineage>
</organism>
<sequence>MLAALLTIVLGLAYGPLLLEFAGNLWARPYYQHFPFVLVAAGLLIGRALRTTPTSSSPPSRLWVWLGVAAGWGLLVYSYYLHSPWLAAVSFLLTAGGLLAAYCRASGRGMPIGAWLLLFLVIPPPANLDRNLLTYLQRLSSTQASHALDLLGVNHLMQGNALLVADKQLFVDEACSGIVSVVSIVTCAALYGVLRSRSLLHVLLLAMGGVLWATLLNVIRITLIASVEVWFGWDWTVDPSHTLLGLAVFTVALLLLVATDWLLRFLLGDIEWEGAPESEAVEGLGLVPLGWNALVAWPHLARDPDEGSPGPTPAVGYAGLQRRAFTAAGLLLAVAPLQLLLGAPDSGNDRVLPPFDLEPALAALVADGVLPPQLSGLELQSVEHISRPRLDLFGQNSVVFLYRSDKGDRYLVSCDFPYNEAWHELAICYQGIGWELDRRTTGDDEQTGLHYASLELTQPGNEAAYAVFTAWGEDGEWVEPRRRGLTSRLWRDPDAQTESSKKQQHYFQAQVLCQSSTGLPKDAAETARQLLVEAAPRFMAVLGHSR</sequence>
<feature type="transmembrane region" description="Helical" evidence="8">
    <location>
        <begin position="243"/>
        <end position="263"/>
    </location>
</feature>
<proteinExistence type="predicted"/>
<dbReference type="OrthoDB" id="292749at2"/>
<keyword evidence="6 8" id="KW-1133">Transmembrane helix</keyword>
<dbReference type="InterPro" id="IPR026392">
    <property type="entry name" value="Exo/Archaeosortase_dom"/>
</dbReference>
<evidence type="ECO:0000256" key="4">
    <source>
        <dbReference type="ARBA" id="ARBA00022692"/>
    </source>
</evidence>
<comment type="subcellular location">
    <subcellularLocation>
        <location evidence="1">Cell membrane</location>
        <topology evidence="1">Multi-pass membrane protein</topology>
    </subcellularLocation>
</comment>
<feature type="transmembrane region" description="Helical" evidence="8">
    <location>
        <begin position="85"/>
        <end position="102"/>
    </location>
</feature>
<dbReference type="RefSeq" id="WP_146584818.1">
    <property type="nucleotide sequence ID" value="NZ_SJPO01000002.1"/>
</dbReference>
<dbReference type="EMBL" id="SJPO01000002">
    <property type="protein sequence ID" value="TWT78395.1"/>
    <property type="molecule type" value="Genomic_DNA"/>
</dbReference>
<keyword evidence="2" id="KW-1003">Cell membrane</keyword>
<evidence type="ECO:0000256" key="3">
    <source>
        <dbReference type="ARBA" id="ARBA00022670"/>
    </source>
</evidence>
<keyword evidence="3" id="KW-0645">Protease</keyword>
<keyword evidence="7 8" id="KW-0472">Membrane</keyword>
<dbReference type="AlphaFoldDB" id="A0A5C5YTT5"/>
<dbReference type="InterPro" id="IPR019127">
    <property type="entry name" value="Exosortase"/>
</dbReference>
<keyword evidence="4 8" id="KW-0812">Transmembrane</keyword>